<evidence type="ECO:0000313" key="2">
    <source>
        <dbReference type="Proteomes" id="UP000466307"/>
    </source>
</evidence>
<accession>A0A7K3LV23</accession>
<gene>
    <name evidence="1" type="ORF">GYA93_19715</name>
</gene>
<proteinExistence type="predicted"/>
<dbReference type="Proteomes" id="UP000466307">
    <property type="component" value="Unassembled WGS sequence"/>
</dbReference>
<dbReference type="EMBL" id="JAADZU010000083">
    <property type="protein sequence ID" value="NDK91781.1"/>
    <property type="molecule type" value="Genomic_DNA"/>
</dbReference>
<sequence>MTSGLPSSDAEVDIGPIDYLVIEFPTDARFDGSGLAHLRDVVDRDIIRVLDLAFIRHDGDTVVAIDVADLGIVGDLDAALFAEAATGLIDDEDIAEVGAILEPGHAAAVIVYENHWAAPLASALRRTGAELIAAGRIPVDEVVAALDDLDGG</sequence>
<dbReference type="InterPro" id="IPR046288">
    <property type="entry name" value="DUF6325"/>
</dbReference>
<comment type="caution">
    <text evidence="1">The sequence shown here is derived from an EMBL/GenBank/DDBJ whole genome shotgun (WGS) entry which is preliminary data.</text>
</comment>
<evidence type="ECO:0000313" key="1">
    <source>
        <dbReference type="EMBL" id="NDK91781.1"/>
    </source>
</evidence>
<dbReference type="Pfam" id="PF19850">
    <property type="entry name" value="DUF6325"/>
    <property type="match status" value="1"/>
</dbReference>
<organism evidence="1 2">
    <name type="scientific">Gordonia desulfuricans</name>
    <dbReference type="NCBI Taxonomy" id="89051"/>
    <lineage>
        <taxon>Bacteria</taxon>
        <taxon>Bacillati</taxon>
        <taxon>Actinomycetota</taxon>
        <taxon>Actinomycetes</taxon>
        <taxon>Mycobacteriales</taxon>
        <taxon>Gordoniaceae</taxon>
        <taxon>Gordonia</taxon>
    </lineage>
</organism>
<keyword evidence="2" id="KW-1185">Reference proteome</keyword>
<reference evidence="1 2" key="1">
    <citation type="submission" date="2020-01" db="EMBL/GenBank/DDBJ databases">
        <title>Investigation of new actinobacteria for the biodesulphurisation of diesel fuel.</title>
        <authorList>
            <person name="Athi Narayanan S.M."/>
        </authorList>
    </citation>
    <scope>NUCLEOTIDE SEQUENCE [LARGE SCALE GENOMIC DNA]</scope>
    <source>
        <strain evidence="1 2">213E</strain>
    </source>
</reference>
<protein>
    <submittedName>
        <fullName evidence="1">DUF1269 domain-containing protein</fullName>
    </submittedName>
</protein>
<name>A0A7K3LV23_9ACTN</name>
<dbReference type="AlphaFoldDB" id="A0A7K3LV23"/>
<dbReference type="RefSeq" id="WP_020791909.1">
    <property type="nucleotide sequence ID" value="NZ_JAADZU010000083.1"/>
</dbReference>